<dbReference type="AlphaFoldDB" id="A0A4S8ZF63"/>
<evidence type="ECO:0000313" key="2">
    <source>
        <dbReference type="EMBL" id="THW64433.1"/>
    </source>
</evidence>
<accession>A0A4S8ZF63</accession>
<feature type="region of interest" description="Disordered" evidence="1">
    <location>
        <begin position="260"/>
        <end position="280"/>
    </location>
</feature>
<evidence type="ECO:0000313" key="3">
    <source>
        <dbReference type="Proteomes" id="UP000310421"/>
    </source>
</evidence>
<name>A0A4S8ZF63_AURPU</name>
<evidence type="ECO:0000256" key="1">
    <source>
        <dbReference type="SAM" id="MobiDB-lite"/>
    </source>
</evidence>
<reference evidence="2 3" key="1">
    <citation type="submission" date="2018-10" db="EMBL/GenBank/DDBJ databases">
        <title>Fifty Aureobasidium pullulans genomes reveal a recombining polyextremotolerant generalist.</title>
        <authorList>
            <person name="Gostincar C."/>
            <person name="Turk M."/>
            <person name="Zajc J."/>
            <person name="Gunde-Cimerman N."/>
        </authorList>
    </citation>
    <scope>NUCLEOTIDE SEQUENCE [LARGE SCALE GENOMIC DNA]</scope>
    <source>
        <strain evidence="2 3">EXF-10751</strain>
    </source>
</reference>
<organism evidence="2 3">
    <name type="scientific">Aureobasidium pullulans</name>
    <name type="common">Black yeast</name>
    <name type="synonym">Pullularia pullulans</name>
    <dbReference type="NCBI Taxonomy" id="5580"/>
    <lineage>
        <taxon>Eukaryota</taxon>
        <taxon>Fungi</taxon>
        <taxon>Dikarya</taxon>
        <taxon>Ascomycota</taxon>
        <taxon>Pezizomycotina</taxon>
        <taxon>Dothideomycetes</taxon>
        <taxon>Dothideomycetidae</taxon>
        <taxon>Dothideales</taxon>
        <taxon>Saccotheciaceae</taxon>
        <taxon>Aureobasidium</taxon>
    </lineage>
</organism>
<gene>
    <name evidence="2" type="ORF">D6D20_02897</name>
</gene>
<dbReference type="Proteomes" id="UP000310421">
    <property type="component" value="Unassembled WGS sequence"/>
</dbReference>
<sequence length="280" mass="31902">MGTRNLTIVYYKGKYRICQYGQWDGDSQGLTIYNFLLDPANITKLEKVLDAGDILIHTLTDEEYKAWGEEMFAAQMAWNQRPRDPDTWELFQVSPISLSRDTGANILNLLVQATEQEPVKVKFWDMKFITDTLCCEWTWVVDLDKKVLEAYTSWEKAMLEDFELAVSNLSHGICGVWIFDRDWWTFVDLDKSTYRPPAALKVQASNATTTIRRGHIQTEQEQETDKSIGFASKHLTSTAIQDPAVLTSTVHNAHEQTVIGHGSANIDEDTLRPSAQTQMS</sequence>
<protein>
    <submittedName>
        <fullName evidence="2">Uncharacterized protein</fullName>
    </submittedName>
</protein>
<dbReference type="EMBL" id="QZAN01000020">
    <property type="protein sequence ID" value="THW64433.1"/>
    <property type="molecule type" value="Genomic_DNA"/>
</dbReference>
<proteinExistence type="predicted"/>
<comment type="caution">
    <text evidence="2">The sequence shown here is derived from an EMBL/GenBank/DDBJ whole genome shotgun (WGS) entry which is preliminary data.</text>
</comment>